<proteinExistence type="predicted"/>
<evidence type="ECO:0000313" key="1">
    <source>
        <dbReference type="EMBL" id="AQS50750.1"/>
    </source>
</evidence>
<protein>
    <submittedName>
        <fullName evidence="1">Uncharacterized protein</fullName>
    </submittedName>
</protein>
<name>A0A1U9JY81_9BURK</name>
<accession>A0A1U9JY81</accession>
<dbReference type="AlphaFoldDB" id="A0A1U9JY81"/>
<gene>
    <name evidence="1" type="ORF">PAEH1_02790</name>
</gene>
<dbReference type="OrthoDB" id="9128719at2"/>
<dbReference type="Proteomes" id="UP000189369">
    <property type="component" value="Chromosome"/>
</dbReference>
<dbReference type="EMBL" id="CP019697">
    <property type="protein sequence ID" value="AQS50750.1"/>
    <property type="molecule type" value="Genomic_DNA"/>
</dbReference>
<reference evidence="1 2" key="1">
    <citation type="submission" date="2017-01" db="EMBL/GenBank/DDBJ databases">
        <title>Complete Genome Sequence of Paenalcaligenes hominis, Isolated from a paraplegic Patient with neurogenic bladder.</title>
        <authorList>
            <person name="Mukhopadhyay R."/>
            <person name="Joaquin J."/>
            <person name="Hogue R."/>
            <person name="Kilaru A."/>
            <person name="Jospin G."/>
            <person name="Mars K."/>
            <person name="Eisen J.A."/>
            <person name="Chaturvedi V."/>
        </authorList>
    </citation>
    <scope>NUCLEOTIDE SEQUENCE [LARGE SCALE GENOMIC DNA]</scope>
    <source>
        <strain evidence="1 2">15S00501</strain>
    </source>
</reference>
<organism evidence="1 2">
    <name type="scientific">Paenalcaligenes hominis</name>
    <dbReference type="NCBI Taxonomy" id="643674"/>
    <lineage>
        <taxon>Bacteria</taxon>
        <taxon>Pseudomonadati</taxon>
        <taxon>Pseudomonadota</taxon>
        <taxon>Betaproteobacteria</taxon>
        <taxon>Burkholderiales</taxon>
        <taxon>Alcaligenaceae</taxon>
        <taxon>Paenalcaligenes</taxon>
    </lineage>
</organism>
<sequence length="244" mass="26609">MTVFIGLAEVVLGTTTKTSEGINGAMRCIIQNENGTQLRAILKEGTDDEIRNELFCAVLLNAWGLSVPDPYIVTYNGKLAFACAEKNYPSLTQRLNITKNPPPLVIQIAIDLLASLEDTPLAVAIDELINNRDRNLGNILWDGGGKASWIDHSHCFSQASAKFRDMNKLADMVAHHPDNEKICRSSVAQALTLSSEAIIKARALLESHGIPADHTDYAELDGNIANLPNKVMARFPSQQANLFG</sequence>
<dbReference type="STRING" id="643674.PAEH1_02790"/>
<evidence type="ECO:0000313" key="2">
    <source>
        <dbReference type="Proteomes" id="UP000189369"/>
    </source>
</evidence>
<dbReference type="KEGG" id="phn:PAEH1_02790"/>